<dbReference type="EMBL" id="CP060052">
    <property type="protein sequence ID" value="QNE05082.1"/>
    <property type="molecule type" value="Genomic_DNA"/>
</dbReference>
<reference evidence="1 2" key="1">
    <citation type="submission" date="2020-08" db="EMBL/GenBank/DDBJ databases">
        <authorList>
            <person name="Liu G."/>
            <person name="Sun C."/>
        </authorList>
    </citation>
    <scope>NUCLEOTIDE SEQUENCE [LARGE SCALE GENOMIC DNA]</scope>
    <source>
        <strain evidence="1 2">OT19</strain>
    </source>
</reference>
<accession>A0A7G6VTL7</accession>
<sequence length="209" mass="23762">MEHDFSPRSGQDLEHLASQLDRAMASLARTEQRLAAPQITPGETVFRDPKDAYHQITLGAVLVQYGLNAQHARALDGLLSMTFDQMKAVAAEATQIVDEDSDDDDETMGSGLLELLELMPARLEQFGRHAEWRRGFERYMERTRPYLDGLTDEDLRQLATRPPSRTQLHLIRVTCAYHGLAFPTLPNRRAAFEWLRDIGANGKYREVRP</sequence>
<protein>
    <submittedName>
        <fullName evidence="1">Uncharacterized protein</fullName>
    </submittedName>
</protein>
<evidence type="ECO:0000313" key="1">
    <source>
        <dbReference type="EMBL" id="QNE05082.1"/>
    </source>
</evidence>
<organism evidence="1 2">
    <name type="scientific">Croceicoccus marinus</name>
    <dbReference type="NCBI Taxonomy" id="450378"/>
    <lineage>
        <taxon>Bacteria</taxon>
        <taxon>Pseudomonadati</taxon>
        <taxon>Pseudomonadota</taxon>
        <taxon>Alphaproteobacteria</taxon>
        <taxon>Sphingomonadales</taxon>
        <taxon>Erythrobacteraceae</taxon>
        <taxon>Croceicoccus</taxon>
    </lineage>
</organism>
<evidence type="ECO:0000313" key="2">
    <source>
        <dbReference type="Proteomes" id="UP000515297"/>
    </source>
</evidence>
<dbReference type="RefSeq" id="WP_185884303.1">
    <property type="nucleotide sequence ID" value="NZ_CP060052.1"/>
</dbReference>
<gene>
    <name evidence="1" type="ORF">H4O24_14490</name>
</gene>
<name>A0A7G6VTL7_9SPHN</name>
<proteinExistence type="predicted"/>
<dbReference type="AlphaFoldDB" id="A0A7G6VTL7"/>
<dbReference type="Proteomes" id="UP000515297">
    <property type="component" value="Chromosome"/>
</dbReference>